<keyword evidence="4 7" id="KW-0472">Membrane</keyword>
<dbReference type="RefSeq" id="WP_193121510.1">
    <property type="nucleotide sequence ID" value="NZ_JADBGI010000006.1"/>
</dbReference>
<feature type="domain" description="ABC transmembrane type-2" evidence="8">
    <location>
        <begin position="56"/>
        <end position="282"/>
    </location>
</feature>
<feature type="transmembrane region" description="Helical" evidence="7">
    <location>
        <begin position="257"/>
        <end position="279"/>
    </location>
</feature>
<dbReference type="PROSITE" id="PS51012">
    <property type="entry name" value="ABC_TM2"/>
    <property type="match status" value="1"/>
</dbReference>
<keyword evidence="5" id="KW-0046">Antibiotic resistance</keyword>
<evidence type="ECO:0000259" key="8">
    <source>
        <dbReference type="PROSITE" id="PS51012"/>
    </source>
</evidence>
<dbReference type="InterPro" id="IPR000412">
    <property type="entry name" value="ABC_2_transport"/>
</dbReference>
<feature type="transmembrane region" description="Helical" evidence="7">
    <location>
        <begin position="91"/>
        <end position="114"/>
    </location>
</feature>
<dbReference type="EMBL" id="JADBGI010000006">
    <property type="protein sequence ID" value="MBE2998883.1"/>
    <property type="molecule type" value="Genomic_DNA"/>
</dbReference>
<evidence type="ECO:0000313" key="10">
    <source>
        <dbReference type="Proteomes" id="UP000806528"/>
    </source>
</evidence>
<dbReference type="InterPro" id="IPR051784">
    <property type="entry name" value="Nod_factor_ABC_transporter"/>
</dbReference>
<dbReference type="PANTHER" id="PTHR43229:SF2">
    <property type="entry name" value="NODULATION PROTEIN J"/>
    <property type="match status" value="1"/>
</dbReference>
<evidence type="ECO:0000256" key="3">
    <source>
        <dbReference type="ARBA" id="ARBA00022989"/>
    </source>
</evidence>
<evidence type="ECO:0000256" key="6">
    <source>
        <dbReference type="SAM" id="MobiDB-lite"/>
    </source>
</evidence>
<sequence length="287" mass="29563">MSAEAISAIVSSTGTSSSTAAMSNDPHNDAPERRATPGATAQLLRVQTREFVRERRGFFTSLILPLGLSALFLGMAVLLPSPASGGGFDETVMAIVVFLTVSTAPLSATAASLADARARGTLRLLGTTPVGRARLVLTHVPARLGLVLAQLALLIGVGAALGFVPVAQAPAMLGVALLGVALFGSIGYLLGGLLPTAETAWNVSTLVQLVPFFLSGLIPMLSLLPDPVENTLSVVPTFFFADLLIGLGSSGESTHPVWLSVAVVAGTAALIAALAVRLFRWDQGEER</sequence>
<comment type="caution">
    <text evidence="9">The sequence shown here is derived from an EMBL/GenBank/DDBJ whole genome shotgun (WGS) entry which is preliminary data.</text>
</comment>
<evidence type="ECO:0000256" key="7">
    <source>
        <dbReference type="SAM" id="Phobius"/>
    </source>
</evidence>
<dbReference type="PIRSF" id="PIRSF006648">
    <property type="entry name" value="DrrB"/>
    <property type="match status" value="1"/>
</dbReference>
<dbReference type="PANTHER" id="PTHR43229">
    <property type="entry name" value="NODULATION PROTEIN J"/>
    <property type="match status" value="1"/>
</dbReference>
<keyword evidence="10" id="KW-1185">Reference proteome</keyword>
<feature type="transmembrane region" description="Helical" evidence="7">
    <location>
        <begin position="206"/>
        <end position="224"/>
    </location>
</feature>
<feature type="transmembrane region" description="Helical" evidence="7">
    <location>
        <begin position="58"/>
        <end position="79"/>
    </location>
</feature>
<organism evidence="9 10">
    <name type="scientific">Nocardiopsis coralli</name>
    <dbReference type="NCBI Taxonomy" id="2772213"/>
    <lineage>
        <taxon>Bacteria</taxon>
        <taxon>Bacillati</taxon>
        <taxon>Actinomycetota</taxon>
        <taxon>Actinomycetes</taxon>
        <taxon>Streptosporangiales</taxon>
        <taxon>Nocardiopsidaceae</taxon>
        <taxon>Nocardiopsis</taxon>
    </lineage>
</organism>
<feature type="transmembrane region" description="Helical" evidence="7">
    <location>
        <begin position="144"/>
        <end position="165"/>
    </location>
</feature>
<dbReference type="InterPro" id="IPR013525">
    <property type="entry name" value="ABC2_TM"/>
</dbReference>
<gene>
    <name evidence="9" type="ORF">IDM40_09215</name>
</gene>
<accession>A0ABR9P4W6</accession>
<reference evidence="9 10" key="1">
    <citation type="submission" date="2020-09" db="EMBL/GenBank/DDBJ databases">
        <title>Diversity and distribution of actinomycetes associated with coral in the coast of Hainan.</title>
        <authorList>
            <person name="Li F."/>
        </authorList>
    </citation>
    <scope>NUCLEOTIDE SEQUENCE [LARGE SCALE GENOMIC DNA]</scope>
    <source>
        <strain evidence="9 10">HNM0947</strain>
    </source>
</reference>
<feature type="compositionally biased region" description="Low complexity" evidence="6">
    <location>
        <begin position="14"/>
        <end position="23"/>
    </location>
</feature>
<evidence type="ECO:0000256" key="5">
    <source>
        <dbReference type="ARBA" id="ARBA00023251"/>
    </source>
</evidence>
<feature type="region of interest" description="Disordered" evidence="6">
    <location>
        <begin position="14"/>
        <end position="37"/>
    </location>
</feature>
<dbReference type="Pfam" id="PF12698">
    <property type="entry name" value="ABC2_membrane_3"/>
    <property type="match status" value="1"/>
</dbReference>
<evidence type="ECO:0000256" key="4">
    <source>
        <dbReference type="ARBA" id="ARBA00023136"/>
    </source>
</evidence>
<feature type="compositionally biased region" description="Basic and acidic residues" evidence="6">
    <location>
        <begin position="26"/>
        <end position="35"/>
    </location>
</feature>
<dbReference type="InterPro" id="IPR047817">
    <property type="entry name" value="ABC2_TM_bact-type"/>
</dbReference>
<name>A0ABR9P4W6_9ACTN</name>
<keyword evidence="2 7" id="KW-0812">Transmembrane</keyword>
<keyword evidence="3 7" id="KW-1133">Transmembrane helix</keyword>
<protein>
    <submittedName>
        <fullName evidence="9">ABC transporter permease</fullName>
    </submittedName>
</protein>
<dbReference type="Proteomes" id="UP000806528">
    <property type="component" value="Unassembled WGS sequence"/>
</dbReference>
<evidence type="ECO:0000256" key="2">
    <source>
        <dbReference type="ARBA" id="ARBA00022692"/>
    </source>
</evidence>
<evidence type="ECO:0000256" key="1">
    <source>
        <dbReference type="ARBA" id="ARBA00004141"/>
    </source>
</evidence>
<feature type="transmembrane region" description="Helical" evidence="7">
    <location>
        <begin position="171"/>
        <end position="194"/>
    </location>
</feature>
<evidence type="ECO:0000313" key="9">
    <source>
        <dbReference type="EMBL" id="MBE2998883.1"/>
    </source>
</evidence>
<proteinExistence type="predicted"/>
<comment type="subcellular location">
    <subcellularLocation>
        <location evidence="1">Membrane</location>
        <topology evidence="1">Multi-pass membrane protein</topology>
    </subcellularLocation>
</comment>